<dbReference type="Gene3D" id="3.40.50.300">
    <property type="entry name" value="P-loop containing nucleotide triphosphate hydrolases"/>
    <property type="match status" value="1"/>
</dbReference>
<sequence>MYSAEEAARYLDYYVSPDTKAEYAVMLTGPWGVGKTHFIKSYFESRLGTQPRRSSLWPWQNKKELEPQRRYLYASLYGVSSKNEILDQFFVQAHPALSSTHAKIGGAIIARFINFRAGTEVNSEDQNHALLKSVFLNLKDKVLIFDDLERSEMPISEAMGLINSFVEHDRLKAIIIANEHDIRDDEKDKYKRRKEKLVGKTIEIRSDPDVVLECQLNSVKPETADIIRMNKAAFLRTFNACSTPSFRIMRAVLHDFDHLINAVDERLRNSKEVAGSLANHMLAIELECRGQGVAYEEIVKIGTFEYYYKKSNPNDSGSLAEQTQILSDIERRYDDIDWGNTVLPAELLIKFTKSGILETTQINESIAQNPQLSDPVGIPAWRRLWHYPNLSEADYIEAKKEILELLDSRSIVEFEEILHVAGLIIKLSEYDDHFITDCSVVDYFKGYMESIRDVRKVNFNPDFASGDWISYGDLGFVSRESEEFKGILEIVRNEIKIETLKFFKEKVESIIEILFDEPTKRSLLYDSDFSSEKYGHYPFLHLVEPEIFARRLIRNAVLDQDMMNCLKRRYEYDRGRGRLFDEHDWIERLKLALEAQAASLGSPHRTIVKGRCERYFTQIQQLIREGIGIQKHINAAEADTAPATTTQSIVEAVRNERDSR</sequence>
<accession>A0A3T0E6X2</accession>
<dbReference type="Pfam" id="PF07693">
    <property type="entry name" value="KAP_NTPase"/>
    <property type="match status" value="1"/>
</dbReference>
<dbReference type="Proteomes" id="UP000286954">
    <property type="component" value="Chromosome"/>
</dbReference>
<dbReference type="InterPro" id="IPR011646">
    <property type="entry name" value="KAP_P-loop"/>
</dbReference>
<proteinExistence type="predicted"/>
<organism evidence="2 3">
    <name type="scientific">Glycocaulis alkaliphilus</name>
    <dbReference type="NCBI Taxonomy" id="1434191"/>
    <lineage>
        <taxon>Bacteria</taxon>
        <taxon>Pseudomonadati</taxon>
        <taxon>Pseudomonadota</taxon>
        <taxon>Alphaproteobacteria</taxon>
        <taxon>Maricaulales</taxon>
        <taxon>Maricaulaceae</taxon>
        <taxon>Glycocaulis</taxon>
    </lineage>
</organism>
<gene>
    <name evidence="2" type="ORF">X907_0350</name>
</gene>
<feature type="domain" description="KAP NTPase" evidence="1">
    <location>
        <begin position="7"/>
        <end position="213"/>
    </location>
</feature>
<name>A0A3T0E6X2_9PROT</name>
<dbReference type="AlphaFoldDB" id="A0A3T0E6X2"/>
<keyword evidence="3" id="KW-1185">Reference proteome</keyword>
<evidence type="ECO:0000313" key="2">
    <source>
        <dbReference type="EMBL" id="AZU02898.1"/>
    </source>
</evidence>
<dbReference type="SUPFAM" id="SSF52540">
    <property type="entry name" value="P-loop containing nucleoside triphosphate hydrolases"/>
    <property type="match status" value="1"/>
</dbReference>
<dbReference type="KEGG" id="gak:X907_0350"/>
<evidence type="ECO:0000259" key="1">
    <source>
        <dbReference type="Pfam" id="PF07693"/>
    </source>
</evidence>
<evidence type="ECO:0000313" key="3">
    <source>
        <dbReference type="Proteomes" id="UP000286954"/>
    </source>
</evidence>
<dbReference type="RefSeq" id="WP_127565341.1">
    <property type="nucleotide sequence ID" value="NZ_BMFB01000006.1"/>
</dbReference>
<protein>
    <submittedName>
        <fullName evidence="2">Kap P-loop</fullName>
    </submittedName>
</protein>
<dbReference type="OrthoDB" id="88903at2"/>
<dbReference type="InterPro" id="IPR027417">
    <property type="entry name" value="P-loop_NTPase"/>
</dbReference>
<reference evidence="2 3" key="1">
    <citation type="submission" date="2016-12" db="EMBL/GenBank/DDBJ databases">
        <title>The genome of dimorphic prosthecate Glycocaulis alkaliphilus 6b-8t, isolated from crude oil dictates its adaptability in petroleum environments.</title>
        <authorList>
            <person name="Wu X.-L."/>
            <person name="Geng S."/>
        </authorList>
    </citation>
    <scope>NUCLEOTIDE SEQUENCE [LARGE SCALE GENOMIC DNA]</scope>
    <source>
        <strain evidence="2 3">6B-8</strain>
    </source>
</reference>
<dbReference type="EMBL" id="CP018911">
    <property type="protein sequence ID" value="AZU02898.1"/>
    <property type="molecule type" value="Genomic_DNA"/>
</dbReference>